<dbReference type="HOGENOM" id="CLU_026673_16_4_1"/>
<feature type="domain" description="Enoyl reductase (ER)" evidence="3">
    <location>
        <begin position="12"/>
        <end position="328"/>
    </location>
</feature>
<dbReference type="AlphaFoldDB" id="A0A066XNV2"/>
<dbReference type="CDD" id="cd08249">
    <property type="entry name" value="enoyl_reductase_like"/>
    <property type="match status" value="1"/>
</dbReference>
<name>A0A066XNV2_COLSU</name>
<comment type="similarity">
    <text evidence="1">Belongs to the zinc-containing alcohol dehydrogenase family.</text>
</comment>
<evidence type="ECO:0000313" key="5">
    <source>
        <dbReference type="Proteomes" id="UP000027238"/>
    </source>
</evidence>
<dbReference type="SMART" id="SM00829">
    <property type="entry name" value="PKS_ER"/>
    <property type="match status" value="1"/>
</dbReference>
<dbReference type="OrthoDB" id="3509362at2759"/>
<dbReference type="EMBL" id="JMSE01000325">
    <property type="protein sequence ID" value="KDN70602.1"/>
    <property type="molecule type" value="Genomic_DNA"/>
</dbReference>
<dbReference type="InterPro" id="IPR013149">
    <property type="entry name" value="ADH-like_C"/>
</dbReference>
<dbReference type="GO" id="GO:0016651">
    <property type="term" value="F:oxidoreductase activity, acting on NAD(P)H"/>
    <property type="evidence" value="ECO:0007669"/>
    <property type="project" value="InterPro"/>
</dbReference>
<dbReference type="InterPro" id="IPR047122">
    <property type="entry name" value="Trans-enoyl_RdTase-like"/>
</dbReference>
<evidence type="ECO:0000313" key="4">
    <source>
        <dbReference type="EMBL" id="KDN70602.1"/>
    </source>
</evidence>
<dbReference type="PANTHER" id="PTHR45348">
    <property type="entry name" value="HYPOTHETICAL OXIDOREDUCTASE (EUROFUNG)"/>
    <property type="match status" value="1"/>
</dbReference>
<evidence type="ECO:0000256" key="2">
    <source>
        <dbReference type="ARBA" id="ARBA00023002"/>
    </source>
</evidence>
<accession>A0A066XNV2</accession>
<organism evidence="4 5">
    <name type="scientific">Colletotrichum sublineola</name>
    <name type="common">Sorghum anthracnose fungus</name>
    <dbReference type="NCBI Taxonomy" id="1173701"/>
    <lineage>
        <taxon>Eukaryota</taxon>
        <taxon>Fungi</taxon>
        <taxon>Dikarya</taxon>
        <taxon>Ascomycota</taxon>
        <taxon>Pezizomycotina</taxon>
        <taxon>Sordariomycetes</taxon>
        <taxon>Hypocreomycetidae</taxon>
        <taxon>Glomerellales</taxon>
        <taxon>Glomerellaceae</taxon>
        <taxon>Colletotrichum</taxon>
        <taxon>Colletotrichum graminicola species complex</taxon>
    </lineage>
</organism>
<dbReference type="InterPro" id="IPR036291">
    <property type="entry name" value="NAD(P)-bd_dom_sf"/>
</dbReference>
<reference evidence="5" key="1">
    <citation type="journal article" date="2014" name="Genome Announc.">
        <title>Draft genome sequence of Colletotrichum sublineola, a destructive pathogen of cultivated sorghum.</title>
        <authorList>
            <person name="Baroncelli R."/>
            <person name="Sanz-Martin J.M."/>
            <person name="Rech G.E."/>
            <person name="Sukno S.A."/>
            <person name="Thon M.R."/>
        </authorList>
    </citation>
    <scope>NUCLEOTIDE SEQUENCE [LARGE SCALE GENOMIC DNA]</scope>
    <source>
        <strain evidence="5">TX430BB</strain>
    </source>
</reference>
<gene>
    <name evidence="4" type="ORF">CSUB01_04463</name>
</gene>
<dbReference type="InterPro" id="IPR011032">
    <property type="entry name" value="GroES-like_sf"/>
</dbReference>
<dbReference type="OMA" id="VNERDCA"/>
<dbReference type="PANTHER" id="PTHR45348:SF2">
    <property type="entry name" value="ZINC-TYPE ALCOHOL DEHYDROGENASE-LIKE PROTEIN C2E1P3.01"/>
    <property type="match status" value="1"/>
</dbReference>
<evidence type="ECO:0000259" key="3">
    <source>
        <dbReference type="SMART" id="SM00829"/>
    </source>
</evidence>
<sequence>MAKRLVLREPHGQLSLDDYEPEPPGDCQIQVKTIATSLNHLDWKRVDKNLFIPSFPHVLGMDIAGEVVDAGQSEMFKVGDLVVAPGAVGYSNGCSFQTHVLVNERDCAKIDCDIPATDLATLPFSLATAACGLYLGLGIDRLTDTSAPILIWGANGAVGKLAVQLAKLSGYSVVAVTSARATPEAVKARGADAVFRSSDPDLIAKIRAAAPGLSLVFDTVVTLDTVSSIERCLERPARVATAIKYLGPPIEDVEVVPVFSGEVMGKTMTGQTSPRGRELGDWLWSSLPRWLKSSKISPLEKEEIAGLEAIPEGLEQLRRGTARAKLVARVQ</sequence>
<dbReference type="Gene3D" id="3.90.180.10">
    <property type="entry name" value="Medium-chain alcohol dehydrogenases, catalytic domain"/>
    <property type="match status" value="1"/>
</dbReference>
<dbReference type="SUPFAM" id="SSF50129">
    <property type="entry name" value="GroES-like"/>
    <property type="match status" value="1"/>
</dbReference>
<dbReference type="Gene3D" id="3.40.50.720">
    <property type="entry name" value="NAD(P)-binding Rossmann-like Domain"/>
    <property type="match status" value="1"/>
</dbReference>
<dbReference type="InterPro" id="IPR013154">
    <property type="entry name" value="ADH-like_N"/>
</dbReference>
<protein>
    <recommendedName>
        <fullName evidence="3">Enoyl reductase (ER) domain-containing protein</fullName>
    </recommendedName>
</protein>
<dbReference type="InterPro" id="IPR020843">
    <property type="entry name" value="ER"/>
</dbReference>
<comment type="caution">
    <text evidence="4">The sequence shown here is derived from an EMBL/GenBank/DDBJ whole genome shotgun (WGS) entry which is preliminary data.</text>
</comment>
<dbReference type="Pfam" id="PF08240">
    <property type="entry name" value="ADH_N"/>
    <property type="match status" value="1"/>
</dbReference>
<dbReference type="eggNOG" id="KOG1198">
    <property type="taxonomic scope" value="Eukaryota"/>
</dbReference>
<evidence type="ECO:0000256" key="1">
    <source>
        <dbReference type="ARBA" id="ARBA00008072"/>
    </source>
</evidence>
<keyword evidence="2" id="KW-0560">Oxidoreductase</keyword>
<proteinExistence type="inferred from homology"/>
<dbReference type="SUPFAM" id="SSF51735">
    <property type="entry name" value="NAD(P)-binding Rossmann-fold domains"/>
    <property type="match status" value="1"/>
</dbReference>
<dbReference type="Pfam" id="PF00107">
    <property type="entry name" value="ADH_zinc_N"/>
    <property type="match status" value="1"/>
</dbReference>
<keyword evidence="5" id="KW-1185">Reference proteome</keyword>
<dbReference type="STRING" id="1173701.A0A066XNV2"/>
<dbReference type="Proteomes" id="UP000027238">
    <property type="component" value="Unassembled WGS sequence"/>
</dbReference>